<dbReference type="PROSITE" id="PS51000">
    <property type="entry name" value="HTH_DEOR_2"/>
    <property type="match status" value="1"/>
</dbReference>
<dbReference type="SUPFAM" id="SSF46785">
    <property type="entry name" value="Winged helix' DNA-binding domain"/>
    <property type="match status" value="1"/>
</dbReference>
<keyword evidence="1" id="KW-0805">Transcription regulation</keyword>
<dbReference type="InterPro" id="IPR037171">
    <property type="entry name" value="NagB/RpiA_transferase-like"/>
</dbReference>
<dbReference type="InterPro" id="IPR036388">
    <property type="entry name" value="WH-like_DNA-bd_sf"/>
</dbReference>
<feature type="domain" description="HTH deoR-type" evidence="4">
    <location>
        <begin position="3"/>
        <end position="58"/>
    </location>
</feature>
<dbReference type="Gene3D" id="3.40.50.1360">
    <property type="match status" value="1"/>
</dbReference>
<dbReference type="InterPro" id="IPR050313">
    <property type="entry name" value="Carb_Metab_HTH_regulators"/>
</dbReference>
<evidence type="ECO:0000313" key="6">
    <source>
        <dbReference type="Proteomes" id="UP000319204"/>
    </source>
</evidence>
<dbReference type="RefSeq" id="WP_151890662.1">
    <property type="nucleotide sequence ID" value="NZ_VNIK02000007.1"/>
</dbReference>
<keyword evidence="6" id="KW-1185">Reference proteome</keyword>
<keyword evidence="2" id="KW-0238">DNA-binding</keyword>
<dbReference type="GO" id="GO:0003677">
    <property type="term" value="F:DNA binding"/>
    <property type="evidence" value="ECO:0007669"/>
    <property type="project" value="UniProtKB-KW"/>
</dbReference>
<gene>
    <name evidence="5" type="ORF">FOT42_011180</name>
</gene>
<dbReference type="InterPro" id="IPR001034">
    <property type="entry name" value="DeoR_HTH"/>
</dbReference>
<protein>
    <submittedName>
        <fullName evidence="5">DeoR/GlpR transcriptional regulator</fullName>
    </submittedName>
</protein>
<evidence type="ECO:0000256" key="2">
    <source>
        <dbReference type="ARBA" id="ARBA00023125"/>
    </source>
</evidence>
<dbReference type="SUPFAM" id="SSF100950">
    <property type="entry name" value="NagB/RpiA/CoA transferase-like"/>
    <property type="match status" value="1"/>
</dbReference>
<sequence>MDITDRHSAILEKLKEDGRVKINDLSEELNVSGVTIRKDLKLLEDKKLLFRTHGGASLNNPYMNERTINEKETINVEAKRKIAAEALKLIGENDSIIIGSGTTVFQLAHILKPKKSLTVITPAVKVTMEICNRPFIEVYQLGGVIRQNSSSVTGSAAEEALKEISSRILFLGVDGIDLDFGFSITNLTEAPLNKKMIESAQIVVVLADSTKFGKRGLGKICSFEQVHYVVTDDGIPPRAEKMLKEKDVEVIIAK</sequence>
<keyword evidence="3" id="KW-0804">Transcription</keyword>
<dbReference type="PRINTS" id="PR00037">
    <property type="entry name" value="HTHLACR"/>
</dbReference>
<dbReference type="SMART" id="SM00420">
    <property type="entry name" value="HTH_DEOR"/>
    <property type="match status" value="1"/>
</dbReference>
<evidence type="ECO:0000313" key="5">
    <source>
        <dbReference type="EMBL" id="KAB5487518.1"/>
    </source>
</evidence>
<dbReference type="InterPro" id="IPR018356">
    <property type="entry name" value="Tscrpt_reg_HTH_DeoR_CS"/>
</dbReference>
<reference evidence="5" key="1">
    <citation type="submission" date="2019-10" db="EMBL/GenBank/DDBJ databases">
        <title>Muricauda hadale sp. nov., a piezophilic bacterium isolated from hadopelagic water of the Mariana Trench.</title>
        <authorList>
            <person name="Wei Y."/>
        </authorList>
    </citation>
    <scope>NUCLEOTIDE SEQUENCE [LARGE SCALE GENOMIC DNA]</scope>
    <source>
        <strain evidence="5">MT-229</strain>
    </source>
</reference>
<dbReference type="Pfam" id="PF00455">
    <property type="entry name" value="DeoRC"/>
    <property type="match status" value="1"/>
</dbReference>
<dbReference type="PROSITE" id="PS00894">
    <property type="entry name" value="HTH_DEOR_1"/>
    <property type="match status" value="1"/>
</dbReference>
<name>A0A5N5IQA4_9FLAO</name>
<dbReference type="Pfam" id="PF08220">
    <property type="entry name" value="HTH_DeoR"/>
    <property type="match status" value="1"/>
</dbReference>
<dbReference type="Proteomes" id="UP000319204">
    <property type="component" value="Unassembled WGS sequence"/>
</dbReference>
<dbReference type="SMART" id="SM01134">
    <property type="entry name" value="DeoRC"/>
    <property type="match status" value="1"/>
</dbReference>
<dbReference type="OrthoDB" id="9797223at2"/>
<evidence type="ECO:0000259" key="4">
    <source>
        <dbReference type="PROSITE" id="PS51000"/>
    </source>
</evidence>
<dbReference type="PANTHER" id="PTHR30363:SF46">
    <property type="entry name" value="LYSR FAMILY TRANSCRIPTIONAL REGULATOR"/>
    <property type="match status" value="1"/>
</dbReference>
<accession>A0A5N5IQA4</accession>
<dbReference type="EMBL" id="VNIK02000007">
    <property type="protein sequence ID" value="KAB5487518.1"/>
    <property type="molecule type" value="Genomic_DNA"/>
</dbReference>
<dbReference type="PANTHER" id="PTHR30363">
    <property type="entry name" value="HTH-TYPE TRANSCRIPTIONAL REGULATOR SRLR-RELATED"/>
    <property type="match status" value="1"/>
</dbReference>
<evidence type="ECO:0000256" key="1">
    <source>
        <dbReference type="ARBA" id="ARBA00023015"/>
    </source>
</evidence>
<dbReference type="InterPro" id="IPR014036">
    <property type="entry name" value="DeoR-like_C"/>
</dbReference>
<dbReference type="GO" id="GO:0003700">
    <property type="term" value="F:DNA-binding transcription factor activity"/>
    <property type="evidence" value="ECO:0007669"/>
    <property type="project" value="InterPro"/>
</dbReference>
<proteinExistence type="predicted"/>
<comment type="caution">
    <text evidence="5">The sequence shown here is derived from an EMBL/GenBank/DDBJ whole genome shotgun (WGS) entry which is preliminary data.</text>
</comment>
<dbReference type="AlphaFoldDB" id="A0A5N5IQA4"/>
<dbReference type="InterPro" id="IPR036390">
    <property type="entry name" value="WH_DNA-bd_sf"/>
</dbReference>
<organism evidence="5 6">
    <name type="scientific">Flagellimonas hadalis</name>
    <dbReference type="NCBI Taxonomy" id="2597517"/>
    <lineage>
        <taxon>Bacteria</taxon>
        <taxon>Pseudomonadati</taxon>
        <taxon>Bacteroidota</taxon>
        <taxon>Flavobacteriia</taxon>
        <taxon>Flavobacteriales</taxon>
        <taxon>Flavobacteriaceae</taxon>
        <taxon>Flagellimonas</taxon>
    </lineage>
</organism>
<dbReference type="Gene3D" id="1.10.10.10">
    <property type="entry name" value="Winged helix-like DNA-binding domain superfamily/Winged helix DNA-binding domain"/>
    <property type="match status" value="1"/>
</dbReference>
<evidence type="ECO:0000256" key="3">
    <source>
        <dbReference type="ARBA" id="ARBA00023163"/>
    </source>
</evidence>